<gene>
    <name evidence="5" type="ORF">UFOPK3444_01308</name>
</gene>
<organism evidence="5">
    <name type="scientific">freshwater metagenome</name>
    <dbReference type="NCBI Taxonomy" id="449393"/>
    <lineage>
        <taxon>unclassified sequences</taxon>
        <taxon>metagenomes</taxon>
        <taxon>ecological metagenomes</taxon>
    </lineage>
</organism>
<feature type="domain" description="TNase-like" evidence="4">
    <location>
        <begin position="37"/>
        <end position="169"/>
    </location>
</feature>
<keyword evidence="2" id="KW-0255">Endonuclease</keyword>
<dbReference type="SMART" id="SM00318">
    <property type="entry name" value="SNc"/>
    <property type="match status" value="1"/>
</dbReference>
<dbReference type="Gene3D" id="2.40.50.90">
    <property type="match status" value="1"/>
</dbReference>
<dbReference type="InterPro" id="IPR016071">
    <property type="entry name" value="Staphylococal_nuclease_OB-fold"/>
</dbReference>
<dbReference type="SUPFAM" id="SSF50199">
    <property type="entry name" value="Staphylococcal nuclease"/>
    <property type="match status" value="1"/>
</dbReference>
<dbReference type="GO" id="GO:0004519">
    <property type="term" value="F:endonuclease activity"/>
    <property type="evidence" value="ECO:0007669"/>
    <property type="project" value="UniProtKB-KW"/>
</dbReference>
<dbReference type="Pfam" id="PF00565">
    <property type="entry name" value="SNase"/>
    <property type="match status" value="1"/>
</dbReference>
<dbReference type="EMBL" id="CAFBLU010000027">
    <property type="protein sequence ID" value="CAB4880037.1"/>
    <property type="molecule type" value="Genomic_DNA"/>
</dbReference>
<dbReference type="GO" id="GO:0016787">
    <property type="term" value="F:hydrolase activity"/>
    <property type="evidence" value="ECO:0007669"/>
    <property type="project" value="UniProtKB-KW"/>
</dbReference>
<evidence type="ECO:0000256" key="2">
    <source>
        <dbReference type="ARBA" id="ARBA00022759"/>
    </source>
</evidence>
<evidence type="ECO:0000313" key="5">
    <source>
        <dbReference type="EMBL" id="CAB4880037.1"/>
    </source>
</evidence>
<protein>
    <submittedName>
        <fullName evidence="5">Unannotated protein</fullName>
    </submittedName>
</protein>
<dbReference type="PANTHER" id="PTHR12302:SF3">
    <property type="entry name" value="SERINE_THREONINE-PROTEIN KINASE 31"/>
    <property type="match status" value="1"/>
</dbReference>
<name>A0A6J7EA57_9ZZZZ</name>
<dbReference type="PROSITE" id="PS51257">
    <property type="entry name" value="PROKAR_LIPOPROTEIN"/>
    <property type="match status" value="1"/>
</dbReference>
<accession>A0A6J7EA57</accession>
<evidence type="ECO:0000256" key="3">
    <source>
        <dbReference type="ARBA" id="ARBA00022801"/>
    </source>
</evidence>
<sequence>MPLFRADQRTAGILLLTALTVLAIASLSCGGSAIPDGPFSAQVVRVVDGDTIIVNYQGSTERVRYIGVDTPESVKPNTPVQCYAKAASHLNETLVAGHRVTLTPGAEPRDRYGRLLAYVKTERGLDVNAALLSAGAARTMSISPNTEKAIEYADLEAKARNKQAGLWGLCADAQNLGGPLVPSTG</sequence>
<proteinExistence type="predicted"/>
<keyword evidence="1" id="KW-0540">Nuclease</keyword>
<dbReference type="InterPro" id="IPR035437">
    <property type="entry name" value="SNase_OB-fold_sf"/>
</dbReference>
<dbReference type="PROSITE" id="PS50830">
    <property type="entry name" value="TNASE_3"/>
    <property type="match status" value="1"/>
</dbReference>
<evidence type="ECO:0000256" key="1">
    <source>
        <dbReference type="ARBA" id="ARBA00022722"/>
    </source>
</evidence>
<reference evidence="5" key="1">
    <citation type="submission" date="2020-05" db="EMBL/GenBank/DDBJ databases">
        <authorList>
            <person name="Chiriac C."/>
            <person name="Salcher M."/>
            <person name="Ghai R."/>
            <person name="Kavagutti S V."/>
        </authorList>
    </citation>
    <scope>NUCLEOTIDE SEQUENCE</scope>
</reference>
<keyword evidence="3" id="KW-0378">Hydrolase</keyword>
<evidence type="ECO:0000259" key="4">
    <source>
        <dbReference type="PROSITE" id="PS50830"/>
    </source>
</evidence>
<dbReference type="PANTHER" id="PTHR12302">
    <property type="entry name" value="EBNA2 BINDING PROTEIN P100"/>
    <property type="match status" value="1"/>
</dbReference>
<dbReference type="AlphaFoldDB" id="A0A6J7EA57"/>